<sequence>MGGNEENPKAKFGKGTRVEVKRDEVGFEGAWFGATIIDRLRNYKYLVEYHHLVTEDETAKLREEAILSDMRPFPPHTQRICPFQLLEIVDAWYNDGWWLGRIVKVKKGLRYTVFFKMGEELEFEHCELRTHQEWIDGNWIIVSKDWEL</sequence>
<feature type="domain" description="Agenet" evidence="1">
    <location>
        <begin position="10"/>
        <end position="78"/>
    </location>
</feature>
<accession>A0A2P2IM23</accession>
<proteinExistence type="predicted"/>
<name>A0A2P2IM23_RHIMU</name>
<evidence type="ECO:0000313" key="2">
    <source>
        <dbReference type="EMBL" id="MBW82282.1"/>
    </source>
</evidence>
<dbReference type="SMART" id="SM00743">
    <property type="entry name" value="Agenet"/>
    <property type="match status" value="2"/>
</dbReference>
<protein>
    <recommendedName>
        <fullName evidence="1">Agenet domain-containing protein</fullName>
    </recommendedName>
</protein>
<reference evidence="2" key="1">
    <citation type="submission" date="2018-02" db="EMBL/GenBank/DDBJ databases">
        <title>Rhizophora mucronata_Transcriptome.</title>
        <authorList>
            <person name="Meera S.P."/>
            <person name="Sreeshan A."/>
            <person name="Augustine A."/>
        </authorList>
    </citation>
    <scope>NUCLEOTIDE SEQUENCE</scope>
    <source>
        <tissue evidence="2">Leaf</tissue>
    </source>
</reference>
<dbReference type="Pfam" id="PF05641">
    <property type="entry name" value="Agenet"/>
    <property type="match status" value="1"/>
</dbReference>
<dbReference type="CDD" id="cd20406">
    <property type="entry name" value="Tudor_Agenet_AtDUF_rpt2_4"/>
    <property type="match status" value="1"/>
</dbReference>
<dbReference type="PANTHER" id="PTHR31917:SF147">
    <property type="entry name" value="AGENET DOMAIN-CONTAINING PROTEIN"/>
    <property type="match status" value="1"/>
</dbReference>
<dbReference type="InterPro" id="IPR014002">
    <property type="entry name" value="Agenet_dom_plant"/>
</dbReference>
<dbReference type="AlphaFoldDB" id="A0A2P2IM23"/>
<evidence type="ECO:0000259" key="1">
    <source>
        <dbReference type="SMART" id="SM00743"/>
    </source>
</evidence>
<dbReference type="CDD" id="cd20405">
    <property type="entry name" value="Tudor_Agenet_AtDUF_rpt1_3"/>
    <property type="match status" value="1"/>
</dbReference>
<dbReference type="EMBL" id="GGEC01001799">
    <property type="protein sequence ID" value="MBW82282.1"/>
    <property type="molecule type" value="Transcribed_RNA"/>
</dbReference>
<dbReference type="PANTHER" id="PTHR31917">
    <property type="entry name" value="AGENET DOMAIN-CONTAINING PROTEIN-RELATED"/>
    <property type="match status" value="1"/>
</dbReference>
<organism evidence="2">
    <name type="scientific">Rhizophora mucronata</name>
    <name type="common">Asiatic mangrove</name>
    <dbReference type="NCBI Taxonomy" id="61149"/>
    <lineage>
        <taxon>Eukaryota</taxon>
        <taxon>Viridiplantae</taxon>
        <taxon>Streptophyta</taxon>
        <taxon>Embryophyta</taxon>
        <taxon>Tracheophyta</taxon>
        <taxon>Spermatophyta</taxon>
        <taxon>Magnoliopsida</taxon>
        <taxon>eudicotyledons</taxon>
        <taxon>Gunneridae</taxon>
        <taxon>Pentapetalae</taxon>
        <taxon>rosids</taxon>
        <taxon>fabids</taxon>
        <taxon>Malpighiales</taxon>
        <taxon>Rhizophoraceae</taxon>
        <taxon>Rhizophora</taxon>
    </lineage>
</organism>
<feature type="domain" description="Agenet" evidence="1">
    <location>
        <begin position="81"/>
        <end position="136"/>
    </location>
</feature>
<dbReference type="InterPro" id="IPR008395">
    <property type="entry name" value="Agenet-like_dom"/>
</dbReference>